<comment type="caution">
    <text evidence="5">The sequence shown here is derived from an EMBL/GenBank/DDBJ whole genome shotgun (WGS) entry which is preliminary data.</text>
</comment>
<evidence type="ECO:0000313" key="5">
    <source>
        <dbReference type="EMBL" id="MET7015824.1"/>
    </source>
</evidence>
<evidence type="ECO:0000256" key="2">
    <source>
        <dbReference type="ARBA" id="ARBA00023125"/>
    </source>
</evidence>
<dbReference type="Proteomes" id="UP001549691">
    <property type="component" value="Unassembled WGS sequence"/>
</dbReference>
<keyword evidence="6" id="KW-1185">Reference proteome</keyword>
<evidence type="ECO:0000256" key="3">
    <source>
        <dbReference type="ARBA" id="ARBA00029540"/>
    </source>
</evidence>
<name>A0ABV2TPH9_9RHOO</name>
<dbReference type="Gene3D" id="1.10.10.60">
    <property type="entry name" value="Homeodomain-like"/>
    <property type="match status" value="1"/>
</dbReference>
<gene>
    <name evidence="5" type="ORF">ABXR19_16655</name>
</gene>
<dbReference type="SUPFAM" id="SSF46689">
    <property type="entry name" value="Homeodomain-like"/>
    <property type="match status" value="1"/>
</dbReference>
<evidence type="ECO:0000256" key="1">
    <source>
        <dbReference type="ARBA" id="ARBA00008559"/>
    </source>
</evidence>
<dbReference type="InterPro" id="IPR002197">
    <property type="entry name" value="HTH_Fis"/>
</dbReference>
<sequence length="78" mass="8684">MNKKNDIAVCVTHSLDRYFADLDGEAPGDIYDMVIRQVERPLLESIMTRVGGNQTAAAAMLGITRNTLRRKLLDHGLL</sequence>
<dbReference type="PRINTS" id="PR01590">
    <property type="entry name" value="HTHFIS"/>
</dbReference>
<reference evidence="5 6" key="1">
    <citation type="submission" date="2024-07" db="EMBL/GenBank/DDBJ databases">
        <title>Uliginosibacterium flavum JJ3220;KACC:17644.</title>
        <authorList>
            <person name="Kim M.K."/>
        </authorList>
    </citation>
    <scope>NUCLEOTIDE SEQUENCE [LARGE SCALE GENOMIC DNA]</scope>
    <source>
        <strain evidence="5 6">KACC:17644</strain>
    </source>
</reference>
<organism evidence="5 6">
    <name type="scientific">Uliginosibacterium flavum</name>
    <dbReference type="NCBI Taxonomy" id="1396831"/>
    <lineage>
        <taxon>Bacteria</taxon>
        <taxon>Pseudomonadati</taxon>
        <taxon>Pseudomonadota</taxon>
        <taxon>Betaproteobacteria</taxon>
        <taxon>Rhodocyclales</taxon>
        <taxon>Zoogloeaceae</taxon>
        <taxon>Uliginosibacterium</taxon>
    </lineage>
</organism>
<dbReference type="EMBL" id="JBEWZI010000022">
    <property type="protein sequence ID" value="MET7015824.1"/>
    <property type="molecule type" value="Genomic_DNA"/>
</dbReference>
<protein>
    <recommendedName>
        <fullName evidence="3">Putative Fis-like DNA-binding protein</fullName>
    </recommendedName>
</protein>
<accession>A0ABV2TPH9</accession>
<evidence type="ECO:0000259" key="4">
    <source>
        <dbReference type="Pfam" id="PF02954"/>
    </source>
</evidence>
<proteinExistence type="inferred from homology"/>
<dbReference type="InterPro" id="IPR005412">
    <property type="entry name" value="Fis_DNA-bd"/>
</dbReference>
<dbReference type="InterPro" id="IPR050207">
    <property type="entry name" value="Trans_regulatory_Fis"/>
</dbReference>
<dbReference type="PIRSF" id="PIRSF002097">
    <property type="entry name" value="DNA-binding_Fis"/>
    <property type="match status" value="1"/>
</dbReference>
<dbReference type="Pfam" id="PF02954">
    <property type="entry name" value="HTH_8"/>
    <property type="match status" value="1"/>
</dbReference>
<keyword evidence="2" id="KW-0238">DNA-binding</keyword>
<evidence type="ECO:0000313" key="6">
    <source>
        <dbReference type="Proteomes" id="UP001549691"/>
    </source>
</evidence>
<feature type="domain" description="DNA binding HTH" evidence="4">
    <location>
        <begin position="35"/>
        <end position="72"/>
    </location>
</feature>
<dbReference type="PANTHER" id="PTHR47918:SF1">
    <property type="entry name" value="DNA-BINDING PROTEIN FIS"/>
    <property type="match status" value="1"/>
</dbReference>
<comment type="similarity">
    <text evidence="1">Belongs to the transcriptional regulatory Fis family.</text>
</comment>
<dbReference type="InterPro" id="IPR009057">
    <property type="entry name" value="Homeodomain-like_sf"/>
</dbReference>
<dbReference type="RefSeq" id="WP_354602281.1">
    <property type="nucleotide sequence ID" value="NZ_JBEWZI010000022.1"/>
</dbReference>
<dbReference type="PANTHER" id="PTHR47918">
    <property type="entry name" value="DNA-BINDING PROTEIN FIS"/>
    <property type="match status" value="1"/>
</dbReference>